<dbReference type="AlphaFoldDB" id="A0AAD4KCX9"/>
<feature type="non-terminal residue" evidence="1">
    <location>
        <position position="1"/>
    </location>
</feature>
<protein>
    <submittedName>
        <fullName evidence="1">Uncharacterized protein</fullName>
    </submittedName>
</protein>
<accession>A0AAD4KCX9</accession>
<keyword evidence="2" id="KW-1185">Reference proteome</keyword>
<gene>
    <name evidence="1" type="ORF">BGW36DRAFT_309882</name>
</gene>
<comment type="caution">
    <text evidence="1">The sequence shown here is derived from an EMBL/GenBank/DDBJ whole genome shotgun (WGS) entry which is preliminary data.</text>
</comment>
<evidence type="ECO:0000313" key="1">
    <source>
        <dbReference type="EMBL" id="KAH8688591.1"/>
    </source>
</evidence>
<dbReference type="GeneID" id="70242733"/>
<dbReference type="Proteomes" id="UP001201262">
    <property type="component" value="Unassembled WGS sequence"/>
</dbReference>
<sequence length="55" mass="6374">RIQEVRRDAPMKKLLLKKSTAVSIAKFVYNTRLLSQFQVTNLYAIETVNPENSIH</sequence>
<reference evidence="1" key="1">
    <citation type="submission" date="2021-12" db="EMBL/GenBank/DDBJ databases">
        <title>Convergent genome expansion in fungi linked to evolution of root-endophyte symbiosis.</title>
        <authorList>
            <consortium name="DOE Joint Genome Institute"/>
            <person name="Ke Y.-H."/>
            <person name="Bonito G."/>
            <person name="Liao H.-L."/>
            <person name="Looney B."/>
            <person name="Rojas-Flechas A."/>
            <person name="Nash J."/>
            <person name="Hameed K."/>
            <person name="Schadt C."/>
            <person name="Martin F."/>
            <person name="Crous P.W."/>
            <person name="Miettinen O."/>
            <person name="Magnuson J.K."/>
            <person name="Labbe J."/>
            <person name="Jacobson D."/>
            <person name="Doktycz M.J."/>
            <person name="Veneault-Fourrey C."/>
            <person name="Kuo A."/>
            <person name="Mondo S."/>
            <person name="Calhoun S."/>
            <person name="Riley R."/>
            <person name="Ohm R."/>
            <person name="LaButti K."/>
            <person name="Andreopoulos B."/>
            <person name="Pangilinan J."/>
            <person name="Nolan M."/>
            <person name="Tritt A."/>
            <person name="Clum A."/>
            <person name="Lipzen A."/>
            <person name="Daum C."/>
            <person name="Barry K."/>
            <person name="Grigoriev I.V."/>
            <person name="Vilgalys R."/>
        </authorList>
    </citation>
    <scope>NUCLEOTIDE SEQUENCE</scope>
    <source>
        <strain evidence="1">PMI_201</strain>
    </source>
</reference>
<evidence type="ECO:0000313" key="2">
    <source>
        <dbReference type="Proteomes" id="UP001201262"/>
    </source>
</evidence>
<proteinExistence type="predicted"/>
<name>A0AAD4KCX9_9EURO</name>
<organism evidence="1 2">
    <name type="scientific">Talaromyces proteolyticus</name>
    <dbReference type="NCBI Taxonomy" id="1131652"/>
    <lineage>
        <taxon>Eukaryota</taxon>
        <taxon>Fungi</taxon>
        <taxon>Dikarya</taxon>
        <taxon>Ascomycota</taxon>
        <taxon>Pezizomycotina</taxon>
        <taxon>Eurotiomycetes</taxon>
        <taxon>Eurotiomycetidae</taxon>
        <taxon>Eurotiales</taxon>
        <taxon>Trichocomaceae</taxon>
        <taxon>Talaromyces</taxon>
        <taxon>Talaromyces sect. Bacilispori</taxon>
    </lineage>
</organism>
<dbReference type="EMBL" id="JAJTJA010000024">
    <property type="protein sequence ID" value="KAH8688591.1"/>
    <property type="molecule type" value="Genomic_DNA"/>
</dbReference>
<dbReference type="RefSeq" id="XP_046065113.1">
    <property type="nucleotide sequence ID" value="XM_046212446.1"/>
</dbReference>